<dbReference type="Proteomes" id="UP000319094">
    <property type="component" value="Unassembled WGS sequence"/>
</dbReference>
<comment type="caution">
    <text evidence="1">The sequence shown here is derived from an EMBL/GenBank/DDBJ whole genome shotgun (WGS) entry which is preliminary data.</text>
</comment>
<reference evidence="1 2" key="1">
    <citation type="submission" date="2019-06" db="EMBL/GenBank/DDBJ databases">
        <title>Sequencing the genomes of 1000 actinobacteria strains.</title>
        <authorList>
            <person name="Klenk H.-P."/>
        </authorList>
    </citation>
    <scope>NUCLEOTIDE SEQUENCE [LARGE SCALE GENOMIC DNA]</scope>
    <source>
        <strain evidence="1 2">DSM 8803</strain>
    </source>
</reference>
<dbReference type="InterPro" id="IPR011726">
    <property type="entry name" value="KdpF"/>
</dbReference>
<gene>
    <name evidence="1" type="ORF">FB468_1306</name>
</gene>
<dbReference type="GO" id="GO:0008556">
    <property type="term" value="F:P-type potassium transmembrane transporter activity"/>
    <property type="evidence" value="ECO:0007669"/>
    <property type="project" value="InterPro"/>
</dbReference>
<evidence type="ECO:0000313" key="1">
    <source>
        <dbReference type="EMBL" id="TQL43287.1"/>
    </source>
</evidence>
<dbReference type="GO" id="GO:0005886">
    <property type="term" value="C:plasma membrane"/>
    <property type="evidence" value="ECO:0007669"/>
    <property type="project" value="InterPro"/>
</dbReference>
<dbReference type="Pfam" id="PF09604">
    <property type="entry name" value="Potass_KdpF"/>
    <property type="match status" value="1"/>
</dbReference>
<dbReference type="RefSeq" id="WP_141886631.1">
    <property type="nucleotide sequence ID" value="NZ_BAAAUY010000010.1"/>
</dbReference>
<keyword evidence="2" id="KW-1185">Reference proteome</keyword>
<name>A0A542Y5G2_9MICO</name>
<dbReference type="EMBL" id="VFON01000001">
    <property type="protein sequence ID" value="TQL43287.1"/>
    <property type="molecule type" value="Genomic_DNA"/>
</dbReference>
<sequence>MIVFNIIAAALALAALAYLAASLTRPEKF</sequence>
<evidence type="ECO:0000313" key="2">
    <source>
        <dbReference type="Proteomes" id="UP000319094"/>
    </source>
</evidence>
<accession>A0A542Y5G2</accession>
<protein>
    <submittedName>
        <fullName evidence="1">K+-transporting ATPase KdpF subunit</fullName>
    </submittedName>
</protein>
<proteinExistence type="predicted"/>
<organism evidence="1 2">
    <name type="scientific">Leucobacter komagatae</name>
    <dbReference type="NCBI Taxonomy" id="55969"/>
    <lineage>
        <taxon>Bacteria</taxon>
        <taxon>Bacillati</taxon>
        <taxon>Actinomycetota</taxon>
        <taxon>Actinomycetes</taxon>
        <taxon>Micrococcales</taxon>
        <taxon>Microbacteriaceae</taxon>
        <taxon>Leucobacter</taxon>
    </lineage>
</organism>
<dbReference type="AlphaFoldDB" id="A0A542Y5G2"/>